<accession>A0A5N4B151</accession>
<comment type="similarity">
    <text evidence="1">Belongs to the FAM91 family.</text>
</comment>
<evidence type="ECO:0000256" key="2">
    <source>
        <dbReference type="SAM" id="MobiDB-lite"/>
    </source>
</evidence>
<evidence type="ECO:0008006" key="7">
    <source>
        <dbReference type="Google" id="ProtNLM"/>
    </source>
</evidence>
<protein>
    <recommendedName>
        <fullName evidence="7">FAM91 N-terminal domain-containing protein</fullName>
    </recommendedName>
</protein>
<evidence type="ECO:0000259" key="3">
    <source>
        <dbReference type="Pfam" id="PF14647"/>
    </source>
</evidence>
<dbReference type="FunCoup" id="A0A5N4B151">
    <property type="interactions" value="2159"/>
</dbReference>
<dbReference type="PROSITE" id="PS50096">
    <property type="entry name" value="IQ"/>
    <property type="match status" value="1"/>
</dbReference>
<evidence type="ECO:0000259" key="4">
    <source>
        <dbReference type="Pfam" id="PF14648"/>
    </source>
</evidence>
<dbReference type="Proteomes" id="UP000327044">
    <property type="component" value="Unassembled WGS sequence"/>
</dbReference>
<gene>
    <name evidence="5" type="ORF">PPYR_00284</name>
</gene>
<dbReference type="Pfam" id="PF14648">
    <property type="entry name" value="FAM91_C"/>
    <property type="match status" value="2"/>
</dbReference>
<feature type="domain" description="FAM91 C-terminal" evidence="4">
    <location>
        <begin position="754"/>
        <end position="931"/>
    </location>
</feature>
<feature type="compositionally biased region" description="Polar residues" evidence="2">
    <location>
        <begin position="810"/>
        <end position="833"/>
    </location>
</feature>
<feature type="domain" description="FAM91 C-terminal" evidence="4">
    <location>
        <begin position="367"/>
        <end position="661"/>
    </location>
</feature>
<dbReference type="PANTHER" id="PTHR28441">
    <property type="entry name" value="PROTEIN FAM91A1"/>
    <property type="match status" value="1"/>
</dbReference>
<dbReference type="InterPro" id="IPR028097">
    <property type="entry name" value="FAM91_C_dom"/>
</dbReference>
<comment type="caution">
    <text evidence="5">The sequence shown here is derived from an EMBL/GenBank/DDBJ whole genome shotgun (WGS) entry which is preliminary data.</text>
</comment>
<evidence type="ECO:0000313" key="5">
    <source>
        <dbReference type="EMBL" id="KAB0803314.1"/>
    </source>
</evidence>
<feature type="region of interest" description="Disordered" evidence="2">
    <location>
        <begin position="810"/>
        <end position="838"/>
    </location>
</feature>
<dbReference type="EMBL" id="VVIM01000001">
    <property type="protein sequence ID" value="KAB0803314.1"/>
    <property type="molecule type" value="Genomic_DNA"/>
</dbReference>
<dbReference type="AlphaFoldDB" id="A0A5N4B151"/>
<feature type="domain" description="FAM91 N-terminal" evidence="3">
    <location>
        <begin position="9"/>
        <end position="314"/>
    </location>
</feature>
<dbReference type="InParanoid" id="A0A5N4B151"/>
<dbReference type="PANTHER" id="PTHR28441:SF2">
    <property type="entry name" value="PROTEIN FAM91A1"/>
    <property type="match status" value="1"/>
</dbReference>
<evidence type="ECO:0000313" key="6">
    <source>
        <dbReference type="Proteomes" id="UP000327044"/>
    </source>
</evidence>
<dbReference type="InterPro" id="IPR028091">
    <property type="entry name" value="FAM91_N_dom"/>
</dbReference>
<keyword evidence="6" id="KW-1185">Reference proteome</keyword>
<dbReference type="Pfam" id="PF14647">
    <property type="entry name" value="FAM91_N"/>
    <property type="match status" value="1"/>
</dbReference>
<dbReference type="InterPro" id="IPR039199">
    <property type="entry name" value="FAM91"/>
</dbReference>
<name>A0A5N4B151_PHOPY</name>
<organism evidence="5 6">
    <name type="scientific">Photinus pyralis</name>
    <name type="common">Common eastern firefly</name>
    <name type="synonym">Lampyris pyralis</name>
    <dbReference type="NCBI Taxonomy" id="7054"/>
    <lineage>
        <taxon>Eukaryota</taxon>
        <taxon>Metazoa</taxon>
        <taxon>Ecdysozoa</taxon>
        <taxon>Arthropoda</taxon>
        <taxon>Hexapoda</taxon>
        <taxon>Insecta</taxon>
        <taxon>Pterygota</taxon>
        <taxon>Neoptera</taxon>
        <taxon>Endopterygota</taxon>
        <taxon>Coleoptera</taxon>
        <taxon>Polyphaga</taxon>
        <taxon>Elateriformia</taxon>
        <taxon>Elateroidea</taxon>
        <taxon>Lampyridae</taxon>
        <taxon>Lampyrinae</taxon>
        <taxon>Photinus</taxon>
    </lineage>
</organism>
<sequence>MNSEVEENIRKNIPWTQLPAHIKQLLGNSPKEYGKTVVAFSIKNQLRYRGNLVRQILKDEKRYYERVIAYSRERLMLFPYHLADMVVKGLRITPFNYYVSVVERLMQAEKSYDTLPNFTAADCLRLLGIGRNEYIDIMNQSRSNRGRLFGKRNVKGLLPKVPCDIHIEPWWRVEIGMVLEDDVKLVTSEELEVIDKLIDYGSHTAGVLNFHIVLSLYKKGLVYLDVPVTAMDRIQVPPLQGFVMNRVLGDYFETLLYKIFVSIDEHMTIGELANVLQVETDLVKHAVSLYSRLSFARKLGAETENDKSIRHPSWTTVPAIRTQKMEITPLTLNLNQENYIDLATDLQSPRSETPESPSNNTLPKSGQRIAFLFDSTLTAFLMMGNLSPGLKKHAVTMFEVGKLSDESLDSFLSELEKVSVLDAEGEGEARRYFDHAVILRSTVMALRKLPSAGLDLVRLESLHSLDEATYTRLLQKKYKLLVSMAPLSREVRPVSLLSPPHLGPPVPEVNSIWFKMFLYHMTGYGPPSLLLVKGEFLTTCGSIVRAFLVGTQLKQLPRMFLGFSKFLVMAWLHEPAVLPVANIMYVNAALQYSPVLLQAYGVHQSAQVHIKPFPFEKDTNIMCHGEGVHAIPWAKHPAVQRLSGLVDLEQNCGYLTFVNIGVRDLGCPNRDPIVRLGRQKVNPNNPGVAKLHKSNVKKASEPTTFANENFSFTNRSNEINQNEIVTDNPEKQLQSPVESHFAVTPVHSSERSSPANGFMHQDSTELLKEELDLLDKDTILSQEVKEKPLNQSIQSLYSFETLLSPTDENISMFSRQGDSDPPSNKATDENSVNKPVEEEANGEMWTLLDCHFGIPLFDADANTKICDAIVSGGLCHSSSLTHLTESSRMLGTSLLEFISQCQYYPGENMGIIKRGRLTPLPRHNLMFDNGRVCEWGGK</sequence>
<reference evidence="5 6" key="1">
    <citation type="journal article" date="2018" name="Elife">
        <title>Firefly genomes illuminate parallel origins of bioluminescence in beetles.</title>
        <authorList>
            <person name="Fallon T.R."/>
            <person name="Lower S.E."/>
            <person name="Chang C.H."/>
            <person name="Bessho-Uehara M."/>
            <person name="Martin G.J."/>
            <person name="Bewick A.J."/>
            <person name="Behringer M."/>
            <person name="Debat H.J."/>
            <person name="Wong I."/>
            <person name="Day J.C."/>
            <person name="Suvorov A."/>
            <person name="Silva C.J."/>
            <person name="Stanger-Hall K.F."/>
            <person name="Hall D.W."/>
            <person name="Schmitz R.J."/>
            <person name="Nelson D.R."/>
            <person name="Lewis S.M."/>
            <person name="Shigenobu S."/>
            <person name="Bybee S.M."/>
            <person name="Larracuente A.M."/>
            <person name="Oba Y."/>
            <person name="Weng J.K."/>
        </authorList>
    </citation>
    <scope>NUCLEOTIDE SEQUENCE [LARGE SCALE GENOMIC DNA]</scope>
    <source>
        <strain evidence="5">1611_PpyrPB1</strain>
        <tissue evidence="5">Whole body</tissue>
    </source>
</reference>
<evidence type="ECO:0000256" key="1">
    <source>
        <dbReference type="ARBA" id="ARBA00010319"/>
    </source>
</evidence>
<proteinExistence type="inferred from homology"/>